<evidence type="ECO:0000256" key="8">
    <source>
        <dbReference type="HAMAP-Rule" id="MF_00118"/>
    </source>
</evidence>
<dbReference type="InterPro" id="IPR005225">
    <property type="entry name" value="Small_GTP-bd"/>
</dbReference>
<dbReference type="InterPro" id="IPR050055">
    <property type="entry name" value="EF-Tu_GTPase"/>
</dbReference>
<dbReference type="PROSITE" id="PS00301">
    <property type="entry name" value="G_TR_1"/>
    <property type="match status" value="1"/>
</dbReference>
<dbReference type="Gene3D" id="3.40.50.300">
    <property type="entry name" value="P-loop containing nucleotide triphosphate hydrolases"/>
    <property type="match status" value="1"/>
</dbReference>
<dbReference type="EC" id="3.6.5.3" evidence="8"/>
<dbReference type="CDD" id="cd03697">
    <property type="entry name" value="EFTU_II"/>
    <property type="match status" value="1"/>
</dbReference>
<dbReference type="NCBIfam" id="TIGR00485">
    <property type="entry name" value="EF-Tu"/>
    <property type="match status" value="1"/>
</dbReference>
<dbReference type="InterPro" id="IPR009001">
    <property type="entry name" value="Transl_elong_EF1A/Init_IF2_C"/>
</dbReference>
<dbReference type="SUPFAM" id="SSF50447">
    <property type="entry name" value="Translation proteins"/>
    <property type="match status" value="1"/>
</dbReference>
<feature type="binding site" evidence="8">
    <location>
        <position position="26"/>
    </location>
    <ligand>
        <name>Mg(2+)</name>
        <dbReference type="ChEBI" id="CHEBI:18420"/>
    </ligand>
</feature>
<name>A0ABS0QJF3_THEVU</name>
<evidence type="ECO:0000259" key="9">
    <source>
        <dbReference type="PROSITE" id="PS51722"/>
    </source>
</evidence>
<dbReference type="PRINTS" id="PR00315">
    <property type="entry name" value="ELONGATNFCT"/>
</dbReference>
<evidence type="ECO:0000256" key="2">
    <source>
        <dbReference type="ARBA" id="ARBA00022768"/>
    </source>
</evidence>
<dbReference type="GO" id="GO:0003746">
    <property type="term" value="F:translation elongation factor activity"/>
    <property type="evidence" value="ECO:0007669"/>
    <property type="project" value="UniProtKB-KW"/>
</dbReference>
<reference evidence="10 11" key="1">
    <citation type="submission" date="2020-12" db="EMBL/GenBank/DDBJ databases">
        <title>WGS of Thermoactinomyces spp.</title>
        <authorList>
            <person name="Cheng K."/>
        </authorList>
    </citation>
    <scope>NUCLEOTIDE SEQUENCE [LARGE SCALE GENOMIC DNA]</scope>
    <source>
        <strain evidence="11">CICC 10650\ACCC 41061</strain>
    </source>
</reference>
<keyword evidence="4 8" id="KW-0460">Magnesium</keyword>
<dbReference type="InterPro" id="IPR004161">
    <property type="entry name" value="EFTu-like_2"/>
</dbReference>
<dbReference type="InterPro" id="IPR000795">
    <property type="entry name" value="T_Tr_GTP-bd_dom"/>
</dbReference>
<accession>A0ABS0QJF3</accession>
<dbReference type="PANTHER" id="PTHR43721:SF22">
    <property type="entry name" value="ELONGATION FACTOR TU, MITOCHONDRIAL"/>
    <property type="match status" value="1"/>
</dbReference>
<evidence type="ECO:0000313" key="11">
    <source>
        <dbReference type="Proteomes" id="UP000641910"/>
    </source>
</evidence>
<comment type="caution">
    <text evidence="10">The sequence shown here is derived from an EMBL/GenBank/DDBJ whole genome shotgun (WGS) entry which is preliminary data.</text>
</comment>
<dbReference type="Gene3D" id="2.40.30.10">
    <property type="entry name" value="Translation factors"/>
    <property type="match status" value="2"/>
</dbReference>
<dbReference type="InterPro" id="IPR004160">
    <property type="entry name" value="Transl_elong_EFTu/EF1A_C"/>
</dbReference>
<feature type="binding site" evidence="8">
    <location>
        <begin position="81"/>
        <end position="85"/>
    </location>
    <ligand>
        <name>GTP</name>
        <dbReference type="ChEBI" id="CHEBI:37565"/>
    </ligand>
</feature>
<dbReference type="InterPro" id="IPR041709">
    <property type="entry name" value="EF-Tu_GTP-bd"/>
</dbReference>
<keyword evidence="1 8" id="KW-0547">Nucleotide-binding</keyword>
<dbReference type="NCBIfam" id="NF009372">
    <property type="entry name" value="PRK12735.1"/>
    <property type="match status" value="1"/>
</dbReference>
<dbReference type="InterPro" id="IPR031157">
    <property type="entry name" value="G_TR_CS"/>
</dbReference>
<keyword evidence="8" id="KW-0963">Cytoplasm</keyword>
<evidence type="ECO:0000256" key="4">
    <source>
        <dbReference type="ARBA" id="ARBA00022842"/>
    </source>
</evidence>
<dbReference type="Pfam" id="PF03143">
    <property type="entry name" value="GTP_EFTU_D3"/>
    <property type="match status" value="1"/>
</dbReference>
<dbReference type="PROSITE" id="PS51722">
    <property type="entry name" value="G_TR_2"/>
    <property type="match status" value="1"/>
</dbReference>
<evidence type="ECO:0000256" key="7">
    <source>
        <dbReference type="ARBA" id="ARBA00029554"/>
    </source>
</evidence>
<dbReference type="NCBIfam" id="TIGR00231">
    <property type="entry name" value="small_GTP"/>
    <property type="match status" value="1"/>
</dbReference>
<dbReference type="SUPFAM" id="SSF50465">
    <property type="entry name" value="EF-Tu/eEF-1alpha/eIF2-gamma C-terminal domain"/>
    <property type="match status" value="1"/>
</dbReference>
<feature type="domain" description="Tr-type G" evidence="9">
    <location>
        <begin position="10"/>
        <end position="205"/>
    </location>
</feature>
<comment type="catalytic activity">
    <reaction evidence="8">
        <text>GTP + H2O = GDP + phosphate + H(+)</text>
        <dbReference type="Rhea" id="RHEA:19669"/>
        <dbReference type="ChEBI" id="CHEBI:15377"/>
        <dbReference type="ChEBI" id="CHEBI:15378"/>
        <dbReference type="ChEBI" id="CHEBI:37565"/>
        <dbReference type="ChEBI" id="CHEBI:43474"/>
        <dbReference type="ChEBI" id="CHEBI:58189"/>
        <dbReference type="EC" id="3.6.5.3"/>
    </reaction>
</comment>
<dbReference type="PANTHER" id="PTHR43721">
    <property type="entry name" value="ELONGATION FACTOR TU-RELATED"/>
    <property type="match status" value="1"/>
</dbReference>
<keyword evidence="11" id="KW-1185">Reference proteome</keyword>
<dbReference type="InterPro" id="IPR009000">
    <property type="entry name" value="Transl_B-barrel_sf"/>
</dbReference>
<keyword evidence="8" id="KW-0479">Metal-binding</keyword>
<dbReference type="EMBL" id="JAECVU010000007">
    <property type="protein sequence ID" value="MBH8589410.1"/>
    <property type="molecule type" value="Genomic_DNA"/>
</dbReference>
<evidence type="ECO:0000313" key="10">
    <source>
        <dbReference type="EMBL" id="MBH8589410.1"/>
    </source>
</evidence>
<comment type="subunit">
    <text evidence="8">Monomer.</text>
</comment>
<dbReference type="InterPro" id="IPR004541">
    <property type="entry name" value="Transl_elong_EFTu/EF1A_bac/org"/>
</dbReference>
<evidence type="ECO:0000256" key="6">
    <source>
        <dbReference type="ARBA" id="ARBA00023134"/>
    </source>
</evidence>
<dbReference type="CDD" id="cd01884">
    <property type="entry name" value="EF_Tu"/>
    <property type="match status" value="1"/>
</dbReference>
<feature type="binding site" evidence="8">
    <location>
        <begin position="136"/>
        <end position="139"/>
    </location>
    <ligand>
        <name>GTP</name>
        <dbReference type="ChEBI" id="CHEBI:37565"/>
    </ligand>
</feature>
<keyword evidence="3 8" id="KW-0378">Hydrolase</keyword>
<dbReference type="InterPro" id="IPR033720">
    <property type="entry name" value="EFTU_2"/>
</dbReference>
<keyword evidence="5 8" id="KW-0648">Protein biosynthesis</keyword>
<dbReference type="NCBIfam" id="NF000766">
    <property type="entry name" value="PRK00049.1"/>
    <property type="match status" value="1"/>
</dbReference>
<protein>
    <recommendedName>
        <fullName evidence="7 8">Elongation factor Tu</fullName>
        <shortName evidence="8">EF-Tu</shortName>
        <ecNumber evidence="8">3.6.5.3</ecNumber>
    </recommendedName>
</protein>
<comment type="function">
    <text evidence="8">GTP hydrolase that promotes the GTP-dependent binding of aminoacyl-tRNA to the A-site of ribosomes during protein biosynthesis.</text>
</comment>
<proteinExistence type="inferred from homology"/>
<feature type="binding site" evidence="8">
    <location>
        <begin position="19"/>
        <end position="26"/>
    </location>
    <ligand>
        <name>GTP</name>
        <dbReference type="ChEBI" id="CHEBI:37565"/>
    </ligand>
</feature>
<gene>
    <name evidence="8 10" type="primary">tuf</name>
    <name evidence="10" type="ORF">I8U22_11380</name>
</gene>
<dbReference type="Proteomes" id="UP000641910">
    <property type="component" value="Unassembled WGS sequence"/>
</dbReference>
<dbReference type="NCBIfam" id="NF009373">
    <property type="entry name" value="PRK12736.1"/>
    <property type="match status" value="1"/>
</dbReference>
<dbReference type="HAMAP" id="MF_00118_B">
    <property type="entry name" value="EF_Tu_B"/>
    <property type="match status" value="1"/>
</dbReference>
<dbReference type="InterPro" id="IPR027417">
    <property type="entry name" value="P-loop_NTPase"/>
</dbReference>
<dbReference type="RefSeq" id="WP_037997041.1">
    <property type="nucleotide sequence ID" value="NZ_CP036487.1"/>
</dbReference>
<keyword evidence="6 8" id="KW-0342">GTP-binding</keyword>
<evidence type="ECO:0000256" key="5">
    <source>
        <dbReference type="ARBA" id="ARBA00022917"/>
    </source>
</evidence>
<comment type="subcellular location">
    <subcellularLocation>
        <location evidence="8">Cytoplasm</location>
    </subcellularLocation>
</comment>
<dbReference type="CDD" id="cd03707">
    <property type="entry name" value="EFTU_III"/>
    <property type="match status" value="1"/>
</dbReference>
<dbReference type="SUPFAM" id="SSF52540">
    <property type="entry name" value="P-loop containing nucleoside triphosphate hydrolases"/>
    <property type="match status" value="1"/>
</dbReference>
<dbReference type="Pfam" id="PF03144">
    <property type="entry name" value="GTP_EFTU_D2"/>
    <property type="match status" value="1"/>
</dbReference>
<organism evidence="10 11">
    <name type="scientific">Thermoactinomyces vulgaris</name>
    <dbReference type="NCBI Taxonomy" id="2026"/>
    <lineage>
        <taxon>Bacteria</taxon>
        <taxon>Bacillati</taxon>
        <taxon>Bacillota</taxon>
        <taxon>Bacilli</taxon>
        <taxon>Bacillales</taxon>
        <taxon>Thermoactinomycetaceae</taxon>
        <taxon>Thermoactinomyces</taxon>
    </lineage>
</organism>
<evidence type="ECO:0000256" key="1">
    <source>
        <dbReference type="ARBA" id="ARBA00022741"/>
    </source>
</evidence>
<evidence type="ECO:0000256" key="3">
    <source>
        <dbReference type="ARBA" id="ARBA00022801"/>
    </source>
</evidence>
<dbReference type="Pfam" id="PF00009">
    <property type="entry name" value="GTP_EFTU"/>
    <property type="match status" value="1"/>
</dbReference>
<keyword evidence="2 8" id="KW-0251">Elongation factor</keyword>
<comment type="similarity">
    <text evidence="8">Belongs to the TRAFAC class translation factor GTPase superfamily. Classic translation factor GTPase family. EF-Tu/EF-1A subfamily.</text>
</comment>
<sequence length="395" mass="43351">MSKAKFERTKPHVNIGTIGHVDHGKTTLTAAITTVLSQTGGAEAQAYDQIDKAPEERERGITISTAHVEYETENRHYAHVDCPGHADYVKNMITGAAQMDGAILVVSAADGPMPQTREHILLSRQVGVPYIVVFLNKCDMVDDEELLELVEMEVRELLSEYEFPGDDIPVVRGSALKALENPTGEDAQPILELMKAVDEYVPTPERDTDKTFLMPVEDVFTITGRGTVATGRVERGVLNTGDEVEIVGLDETRKTVVTGIEMFRKLLDSAEAGDNIGALLRGIDRKEIQRGQVLAKPGSVNPHTKFKAQVYVLSKEEGGRHTPFFSNYRPQFYFRTTDVTGVIKLPEGVEMCMPGDNVEMEVELIAPIAIEDGTRFAIREGGRTVGAGAVTQIIE</sequence>